<feature type="domain" description="VTT" evidence="9">
    <location>
        <begin position="92"/>
        <end position="209"/>
    </location>
</feature>
<evidence type="ECO:0000256" key="2">
    <source>
        <dbReference type="ARBA" id="ARBA00008640"/>
    </source>
</evidence>
<dbReference type="Proteomes" id="UP000791080">
    <property type="component" value="Unassembled WGS sequence"/>
</dbReference>
<evidence type="ECO:0000256" key="3">
    <source>
        <dbReference type="ARBA" id="ARBA00022475"/>
    </source>
</evidence>
<proteinExistence type="inferred from homology"/>
<feature type="transmembrane region" description="Helical" evidence="7">
    <location>
        <begin position="65"/>
        <end position="91"/>
    </location>
</feature>
<dbReference type="PANTHER" id="PTHR12677">
    <property type="entry name" value="GOLGI APPARATUS MEMBRANE PROTEIN TVP38-RELATED"/>
    <property type="match status" value="1"/>
</dbReference>
<organism evidence="10 11">
    <name type="scientific">Actinoalloteichus caeruleus DSM 43889</name>
    <dbReference type="NCBI Taxonomy" id="1120930"/>
    <lineage>
        <taxon>Bacteria</taxon>
        <taxon>Bacillati</taxon>
        <taxon>Actinomycetota</taxon>
        <taxon>Actinomycetes</taxon>
        <taxon>Pseudonocardiales</taxon>
        <taxon>Pseudonocardiaceae</taxon>
        <taxon>Actinoalloteichus</taxon>
        <taxon>Actinoalloteichus cyanogriseus</taxon>
    </lineage>
</organism>
<dbReference type="PANTHER" id="PTHR12677:SF59">
    <property type="entry name" value="GOLGI APPARATUS MEMBRANE PROTEIN TVP38-RELATED"/>
    <property type="match status" value="1"/>
</dbReference>
<keyword evidence="5 7" id="KW-1133">Transmembrane helix</keyword>
<comment type="similarity">
    <text evidence="2 7">Belongs to the TVP38/TMEM64 family.</text>
</comment>
<feature type="transmembrane region" description="Helical" evidence="7">
    <location>
        <begin position="219"/>
        <end position="236"/>
    </location>
</feature>
<accession>A0ABT1JGI5</accession>
<dbReference type="InterPro" id="IPR015414">
    <property type="entry name" value="TMEM64"/>
</dbReference>
<evidence type="ECO:0000256" key="6">
    <source>
        <dbReference type="ARBA" id="ARBA00023136"/>
    </source>
</evidence>
<feature type="transmembrane region" description="Helical" evidence="7">
    <location>
        <begin position="39"/>
        <end position="59"/>
    </location>
</feature>
<keyword evidence="11" id="KW-1185">Reference proteome</keyword>
<keyword evidence="4 7" id="KW-0812">Transmembrane</keyword>
<feature type="transmembrane region" description="Helical" evidence="7">
    <location>
        <begin position="156"/>
        <end position="177"/>
    </location>
</feature>
<dbReference type="Pfam" id="PF09335">
    <property type="entry name" value="VTT_dom"/>
    <property type="match status" value="1"/>
</dbReference>
<name>A0ABT1JGI5_ACTCY</name>
<evidence type="ECO:0000256" key="4">
    <source>
        <dbReference type="ARBA" id="ARBA00022692"/>
    </source>
</evidence>
<evidence type="ECO:0000256" key="1">
    <source>
        <dbReference type="ARBA" id="ARBA00004651"/>
    </source>
</evidence>
<reference evidence="10 11" key="1">
    <citation type="submission" date="2013-07" db="EMBL/GenBank/DDBJ databases">
        <authorList>
            <consortium name="DOE Joint Genome Institute"/>
            <person name="Reeve W."/>
            <person name="Huntemann M."/>
            <person name="Han J."/>
            <person name="Chen A."/>
            <person name="Kyrpides N."/>
            <person name="Mavromatis K."/>
            <person name="Markowitz V."/>
            <person name="Palaniappan K."/>
            <person name="Ivanova N."/>
            <person name="Schaumberg A."/>
            <person name="Pati A."/>
            <person name="Liolios K."/>
            <person name="Nordberg H.P."/>
            <person name="Cantor M.N."/>
            <person name="Hua S.X."/>
            <person name="Woyke T."/>
        </authorList>
    </citation>
    <scope>NUCLEOTIDE SEQUENCE [LARGE SCALE GENOMIC DNA]</scope>
    <source>
        <strain evidence="10 11">DSM 43889</strain>
    </source>
</reference>
<evidence type="ECO:0000256" key="8">
    <source>
        <dbReference type="SAM" id="MobiDB-lite"/>
    </source>
</evidence>
<dbReference type="EMBL" id="AUBJ02000001">
    <property type="protein sequence ID" value="MCP2331304.1"/>
    <property type="molecule type" value="Genomic_DNA"/>
</dbReference>
<feature type="region of interest" description="Disordered" evidence="8">
    <location>
        <begin position="1"/>
        <end position="33"/>
    </location>
</feature>
<comment type="subcellular location">
    <subcellularLocation>
        <location evidence="1 7">Cell membrane</location>
        <topology evidence="1 7">Multi-pass membrane protein</topology>
    </subcellularLocation>
</comment>
<evidence type="ECO:0000256" key="5">
    <source>
        <dbReference type="ARBA" id="ARBA00022989"/>
    </source>
</evidence>
<sequence length="249" mass="25347">MLPSWPSTPDNPSRDDPGRGDDSPSPPDPSRHGRTAVPLIPLVALVALVAVPLAVVATAPDVEAVRAWVAATGPLAAPAFLVAFVLGSVIALPKPVLSVAAGLLFPAGPAVALTVLGSTGGAVLSFLLARRLRRPALGEVVDRPGMRRLAEVLDRGGLVGILLLRLAPVLPFALVNYGAGLLGTRLPPFALGTALGVIPASVGYVLVGDLAAAYLGPPALVAVAVFALAGGAVHLVRRHRRHRRPPPGP</sequence>
<keyword evidence="6 7" id="KW-0472">Membrane</keyword>
<protein>
    <recommendedName>
        <fullName evidence="7">TVP38/TMEM64 family membrane protein</fullName>
    </recommendedName>
</protein>
<reference evidence="10 11" key="2">
    <citation type="submission" date="2022-06" db="EMBL/GenBank/DDBJ databases">
        <title>Genomic Encyclopedia of Type Strains, Phase I: the one thousand microbial genomes (KMG-I) project.</title>
        <authorList>
            <person name="Kyrpides N."/>
        </authorList>
    </citation>
    <scope>NUCLEOTIDE SEQUENCE [LARGE SCALE GENOMIC DNA]</scope>
    <source>
        <strain evidence="10 11">DSM 43889</strain>
    </source>
</reference>
<feature type="transmembrane region" description="Helical" evidence="7">
    <location>
        <begin position="103"/>
        <end position="129"/>
    </location>
</feature>
<evidence type="ECO:0000313" key="10">
    <source>
        <dbReference type="EMBL" id="MCP2331304.1"/>
    </source>
</evidence>
<evidence type="ECO:0000313" key="11">
    <source>
        <dbReference type="Proteomes" id="UP000791080"/>
    </source>
</evidence>
<evidence type="ECO:0000259" key="9">
    <source>
        <dbReference type="Pfam" id="PF09335"/>
    </source>
</evidence>
<evidence type="ECO:0000256" key="7">
    <source>
        <dbReference type="RuleBase" id="RU366058"/>
    </source>
</evidence>
<dbReference type="RefSeq" id="WP_051314452.1">
    <property type="nucleotide sequence ID" value="NZ_AUBJ02000001.1"/>
</dbReference>
<feature type="compositionally biased region" description="Basic and acidic residues" evidence="8">
    <location>
        <begin position="12"/>
        <end position="22"/>
    </location>
</feature>
<gene>
    <name evidence="10" type="ORF">G443_001574</name>
</gene>
<comment type="caution">
    <text evidence="10">The sequence shown here is derived from an EMBL/GenBank/DDBJ whole genome shotgun (WGS) entry which is preliminary data.</text>
</comment>
<keyword evidence="3 7" id="KW-1003">Cell membrane</keyword>
<dbReference type="InterPro" id="IPR032816">
    <property type="entry name" value="VTT_dom"/>
</dbReference>